<evidence type="ECO:0000259" key="3">
    <source>
        <dbReference type="Pfam" id="PF26187"/>
    </source>
</evidence>
<keyword evidence="6" id="KW-1185">Reference proteome</keyword>
<evidence type="ECO:0000313" key="7">
    <source>
        <dbReference type="WBParaSite" id="SCUD_0000082301-mRNA-1"/>
    </source>
</evidence>
<dbReference type="GO" id="GO:0097730">
    <property type="term" value="C:non-motile cilium"/>
    <property type="evidence" value="ECO:0007669"/>
    <property type="project" value="InterPro"/>
</dbReference>
<dbReference type="PANTHER" id="PTHR31043">
    <property type="entry name" value="NEPHROCYSTIN-4"/>
    <property type="match status" value="1"/>
</dbReference>
<accession>A0A183JDR1</accession>
<proteinExistence type="predicted"/>
<feature type="region of interest" description="Disordered" evidence="1">
    <location>
        <begin position="419"/>
        <end position="442"/>
    </location>
</feature>
<evidence type="ECO:0000259" key="2">
    <source>
        <dbReference type="Pfam" id="PF26015"/>
    </source>
</evidence>
<dbReference type="InterPro" id="IPR058685">
    <property type="entry name" value="Ig_NPHP4_4th"/>
</dbReference>
<organism evidence="7">
    <name type="scientific">Schistosoma curassoni</name>
    <dbReference type="NCBI Taxonomy" id="6186"/>
    <lineage>
        <taxon>Eukaryota</taxon>
        <taxon>Metazoa</taxon>
        <taxon>Spiralia</taxon>
        <taxon>Lophotrochozoa</taxon>
        <taxon>Platyhelminthes</taxon>
        <taxon>Trematoda</taxon>
        <taxon>Digenea</taxon>
        <taxon>Strigeidida</taxon>
        <taxon>Schistosomatoidea</taxon>
        <taxon>Schistosomatidae</taxon>
        <taxon>Schistosoma</taxon>
    </lineage>
</organism>
<dbReference type="InterPro" id="IPR058688">
    <property type="entry name" value="Ig_NPHP4_2nd"/>
</dbReference>
<dbReference type="InterPro" id="IPR029775">
    <property type="entry name" value="NPHP4"/>
</dbReference>
<evidence type="ECO:0000256" key="1">
    <source>
        <dbReference type="SAM" id="MobiDB-lite"/>
    </source>
</evidence>
<feature type="domain" description="NPHP4 Ig-like" evidence="3">
    <location>
        <begin position="357"/>
        <end position="404"/>
    </location>
</feature>
<dbReference type="EMBL" id="UZAK01000609">
    <property type="protein sequence ID" value="VDO64038.1"/>
    <property type="molecule type" value="Genomic_DNA"/>
</dbReference>
<sequence length="562" mass="65205">MDPREVRALKLAFNIDTPTEDDLFALDVKNNHHYYNNNDNIERKSLKRNNVILFLKPNETVLIPMKYEEATMFQYTKQYDGVGDRNLFEFTSSVEDNPVQMKRVIQVIFKSTTYEKVISQLILHVHIQPPIIDHSFRFFHPELSFMKKILRLPRNIIDWRNSFNTNNRTIQQVNQQIWVRVSDSDVLTISNVQGDIVDLLIKVGLGKSPQIREFLISVYVEPFQIRPAYIWYWAIHSLQRVDTIATVGQLSPPIGLLLRTDDCIPNVGSKRITIYTSHPNEVFIGTEFTSNNFQQNLPVKDLTLCVASRSVYELKVRLCPKYVGKKSYQVNVVDTDCQRVLRAWILCVDVRRPEITKSFNIKLPKKEISTACNKRIAYTNPYQCKKTLILETNRSDLVQFKLATTTDKAAREGNMRQPCDITKRLPGKYSKPERPAKDKEGKTITEIQEQRNRYLEYFEELLNRLALVNPLDTKPSPTDLPIDVTQPTFGEIRVAMRQIKSGEAVRPDNIPAEALKSDTELTANMLHVVFRNIWKEKQVPMDWKKEHIIKIPKKGNLGKCEK</sequence>
<dbReference type="GO" id="GO:0097546">
    <property type="term" value="C:ciliary base"/>
    <property type="evidence" value="ECO:0007669"/>
    <property type="project" value="TreeGrafter"/>
</dbReference>
<feature type="domain" description="NPHP4 Ig-like" evidence="2">
    <location>
        <begin position="270"/>
        <end position="351"/>
    </location>
</feature>
<reference evidence="5 6" key="2">
    <citation type="submission" date="2018-11" db="EMBL/GenBank/DDBJ databases">
        <authorList>
            <consortium name="Pathogen Informatics"/>
        </authorList>
    </citation>
    <scope>NUCLEOTIDE SEQUENCE [LARGE SCALE GENOMIC DNA]</scope>
    <source>
        <strain evidence="5">Dakar</strain>
        <strain evidence="6">Dakar, Senegal</strain>
    </source>
</reference>
<name>A0A183JDR1_9TREM</name>
<feature type="compositionally biased region" description="Basic and acidic residues" evidence="1">
    <location>
        <begin position="430"/>
        <end position="442"/>
    </location>
</feature>
<evidence type="ECO:0000259" key="4">
    <source>
        <dbReference type="Pfam" id="PF26189"/>
    </source>
</evidence>
<feature type="domain" description="NPHP4 Ig-like" evidence="4">
    <location>
        <begin position="136"/>
        <end position="236"/>
    </location>
</feature>
<dbReference type="Pfam" id="PF26187">
    <property type="entry name" value="Ig_NPHP4_4th"/>
    <property type="match status" value="1"/>
</dbReference>
<reference evidence="7" key="1">
    <citation type="submission" date="2016-06" db="UniProtKB">
        <authorList>
            <consortium name="WormBaseParasite"/>
        </authorList>
    </citation>
    <scope>IDENTIFICATION</scope>
</reference>
<evidence type="ECO:0000313" key="6">
    <source>
        <dbReference type="Proteomes" id="UP000279833"/>
    </source>
</evidence>
<dbReference type="PANTHER" id="PTHR31043:SF3">
    <property type="entry name" value="NEPHROCYSTIN-4"/>
    <property type="match status" value="1"/>
</dbReference>
<dbReference type="AlphaFoldDB" id="A0A183JDR1"/>
<dbReference type="GO" id="GO:0035869">
    <property type="term" value="C:ciliary transition zone"/>
    <property type="evidence" value="ECO:0007669"/>
    <property type="project" value="TreeGrafter"/>
</dbReference>
<dbReference type="STRING" id="6186.A0A183JDR1"/>
<dbReference type="GO" id="GO:0090090">
    <property type="term" value="P:negative regulation of canonical Wnt signaling pathway"/>
    <property type="evidence" value="ECO:0007669"/>
    <property type="project" value="InterPro"/>
</dbReference>
<dbReference type="InterPro" id="IPR058686">
    <property type="entry name" value="Ig_NPHP4_3rd"/>
</dbReference>
<dbReference type="Pfam" id="PF26189">
    <property type="entry name" value="Ig_NPHP4_2nd"/>
    <property type="match status" value="1"/>
</dbReference>
<dbReference type="WBParaSite" id="SCUD_0000082301-mRNA-1">
    <property type="protein sequence ID" value="SCUD_0000082301-mRNA-1"/>
    <property type="gene ID" value="SCUD_0000082301"/>
</dbReference>
<evidence type="ECO:0000313" key="5">
    <source>
        <dbReference type="EMBL" id="VDO64038.1"/>
    </source>
</evidence>
<dbReference type="GO" id="GO:0036064">
    <property type="term" value="C:ciliary basal body"/>
    <property type="evidence" value="ECO:0007669"/>
    <property type="project" value="TreeGrafter"/>
</dbReference>
<gene>
    <name evidence="5" type="ORF">SCUD_LOCUS824</name>
</gene>
<dbReference type="Proteomes" id="UP000279833">
    <property type="component" value="Unassembled WGS sequence"/>
</dbReference>
<dbReference type="Pfam" id="PF26015">
    <property type="entry name" value="Ig_NPH4_3rd"/>
    <property type="match status" value="1"/>
</dbReference>
<protein>
    <submittedName>
        <fullName evidence="7">Cilia- and flagella-associated protein 47</fullName>
    </submittedName>
</protein>
<dbReference type="GO" id="GO:1904491">
    <property type="term" value="P:protein localization to ciliary transition zone"/>
    <property type="evidence" value="ECO:0007669"/>
    <property type="project" value="TreeGrafter"/>
</dbReference>